<accession>A0A1W2TU81</accession>
<dbReference type="AlphaFoldDB" id="A0A1W2TU81"/>
<evidence type="ECO:0000256" key="1">
    <source>
        <dbReference type="SAM" id="MobiDB-lite"/>
    </source>
</evidence>
<proteinExistence type="predicted"/>
<dbReference type="EMBL" id="DF977522">
    <property type="protein sequence ID" value="GAP92149.1"/>
    <property type="molecule type" value="Genomic_DNA"/>
</dbReference>
<feature type="compositionally biased region" description="Polar residues" evidence="1">
    <location>
        <begin position="1"/>
        <end position="16"/>
    </location>
</feature>
<keyword evidence="3" id="KW-1185">Reference proteome</keyword>
<evidence type="ECO:0000313" key="3">
    <source>
        <dbReference type="Proteomes" id="UP000054516"/>
    </source>
</evidence>
<feature type="region of interest" description="Disordered" evidence="1">
    <location>
        <begin position="1"/>
        <end position="41"/>
    </location>
</feature>
<sequence length="93" mass="10351">MQVSVRRSTPHSTSNRPPAEPNPQRSGTKGRGKMSPPTNGELALREAMIRQAMPPAAMIRQAISAAMIRQALRVRDPAQDWQKQVRRAVQPSR</sequence>
<name>A0A1W2TU81_ROSNE</name>
<dbReference type="Proteomes" id="UP000054516">
    <property type="component" value="Unassembled WGS sequence"/>
</dbReference>
<gene>
    <name evidence="2" type="ORF">SAMD00023353_7700330</name>
</gene>
<organism evidence="2">
    <name type="scientific">Rosellinia necatrix</name>
    <name type="common">White root-rot fungus</name>
    <dbReference type="NCBI Taxonomy" id="77044"/>
    <lineage>
        <taxon>Eukaryota</taxon>
        <taxon>Fungi</taxon>
        <taxon>Dikarya</taxon>
        <taxon>Ascomycota</taxon>
        <taxon>Pezizomycotina</taxon>
        <taxon>Sordariomycetes</taxon>
        <taxon>Xylariomycetidae</taxon>
        <taxon>Xylariales</taxon>
        <taxon>Xylariaceae</taxon>
        <taxon>Rosellinia</taxon>
    </lineage>
</organism>
<protein>
    <submittedName>
        <fullName evidence="2">Uncharacterized protein</fullName>
    </submittedName>
</protein>
<reference evidence="2" key="1">
    <citation type="submission" date="2016-03" db="EMBL/GenBank/DDBJ databases">
        <title>Draft genome sequence of Rosellinia necatrix.</title>
        <authorList>
            <person name="Kanematsu S."/>
        </authorList>
    </citation>
    <scope>NUCLEOTIDE SEQUENCE [LARGE SCALE GENOMIC DNA]</scope>
    <source>
        <strain evidence="2">W97</strain>
    </source>
</reference>
<evidence type="ECO:0000313" key="2">
    <source>
        <dbReference type="EMBL" id="GAP92149.1"/>
    </source>
</evidence>